<sequence>MHGTPRQGFHVGEGAYENYARHIDPAGEDIRGAGAKHLDPHADIDGDGFSELGQETGFSGAYASRMRGIQERVARLGGQWQQMGDAARQTAVNYQVVEGDQGDIMRNIGKDLP</sequence>
<keyword evidence="3" id="KW-1185">Reference proteome</keyword>
<name>A0A344L9S9_9PSEU</name>
<reference evidence="2 3" key="1">
    <citation type="submission" date="2016-04" db="EMBL/GenBank/DDBJ databases">
        <title>Complete genome sequence and analysis of deep-sea sediment isolate, Amycolatopsis sp. WP1.</title>
        <authorList>
            <person name="Wang H."/>
            <person name="Chen S."/>
            <person name="Wu Q."/>
        </authorList>
    </citation>
    <scope>NUCLEOTIDE SEQUENCE [LARGE SCALE GENOMIC DNA]</scope>
    <source>
        <strain evidence="2 3">WP1</strain>
    </source>
</reference>
<protein>
    <recommendedName>
        <fullName evidence="4">ESX-1 secretion-associated protein</fullName>
    </recommendedName>
</protein>
<organism evidence="2 3">
    <name type="scientific">Amycolatopsis albispora</name>
    <dbReference type="NCBI Taxonomy" id="1804986"/>
    <lineage>
        <taxon>Bacteria</taxon>
        <taxon>Bacillati</taxon>
        <taxon>Actinomycetota</taxon>
        <taxon>Actinomycetes</taxon>
        <taxon>Pseudonocardiales</taxon>
        <taxon>Pseudonocardiaceae</taxon>
        <taxon>Amycolatopsis</taxon>
    </lineage>
</organism>
<dbReference type="EMBL" id="CP015163">
    <property type="protein sequence ID" value="AXB44803.1"/>
    <property type="molecule type" value="Genomic_DNA"/>
</dbReference>
<dbReference type="KEGG" id="aab:A4R43_21780"/>
<dbReference type="OrthoDB" id="3625451at2"/>
<dbReference type="AlphaFoldDB" id="A0A344L9S9"/>
<evidence type="ECO:0000256" key="1">
    <source>
        <dbReference type="SAM" id="MobiDB-lite"/>
    </source>
</evidence>
<accession>A0A344L9S9</accession>
<evidence type="ECO:0000313" key="3">
    <source>
        <dbReference type="Proteomes" id="UP000250434"/>
    </source>
</evidence>
<feature type="region of interest" description="Disordered" evidence="1">
    <location>
        <begin position="27"/>
        <end position="49"/>
    </location>
</feature>
<gene>
    <name evidence="2" type="ORF">A4R43_21780</name>
</gene>
<dbReference type="Proteomes" id="UP000250434">
    <property type="component" value="Chromosome"/>
</dbReference>
<proteinExistence type="predicted"/>
<evidence type="ECO:0008006" key="4">
    <source>
        <dbReference type="Google" id="ProtNLM"/>
    </source>
</evidence>
<dbReference type="RefSeq" id="WP_113694060.1">
    <property type="nucleotide sequence ID" value="NZ_CP015163.1"/>
</dbReference>
<evidence type="ECO:0000313" key="2">
    <source>
        <dbReference type="EMBL" id="AXB44803.1"/>
    </source>
</evidence>
<feature type="compositionally biased region" description="Basic and acidic residues" evidence="1">
    <location>
        <begin position="27"/>
        <end position="44"/>
    </location>
</feature>